<name>A0A072P3R7_9EURO</name>
<dbReference type="Pfam" id="PF00107">
    <property type="entry name" value="ADH_zinc_N"/>
    <property type="match status" value="1"/>
</dbReference>
<evidence type="ECO:0000313" key="4">
    <source>
        <dbReference type="Proteomes" id="UP000027920"/>
    </source>
</evidence>
<dbReference type="Proteomes" id="UP000027920">
    <property type="component" value="Unassembled WGS sequence"/>
</dbReference>
<dbReference type="GO" id="GO:0005739">
    <property type="term" value="C:mitochondrion"/>
    <property type="evidence" value="ECO:0007669"/>
    <property type="project" value="TreeGrafter"/>
</dbReference>
<dbReference type="Gene3D" id="3.40.50.720">
    <property type="entry name" value="NAD(P)-binding Rossmann-like Domain"/>
    <property type="match status" value="1"/>
</dbReference>
<dbReference type="SMART" id="SM00829">
    <property type="entry name" value="PKS_ER"/>
    <property type="match status" value="1"/>
</dbReference>
<dbReference type="STRING" id="1182545.A0A072P3R7"/>
<dbReference type="GO" id="GO:0016491">
    <property type="term" value="F:oxidoreductase activity"/>
    <property type="evidence" value="ECO:0007669"/>
    <property type="project" value="UniProtKB-KW"/>
</dbReference>
<dbReference type="Gene3D" id="3.90.180.10">
    <property type="entry name" value="Medium-chain alcohol dehydrogenases, catalytic domain"/>
    <property type="match status" value="1"/>
</dbReference>
<dbReference type="PROSITE" id="PS01162">
    <property type="entry name" value="QOR_ZETA_CRYSTAL"/>
    <property type="match status" value="1"/>
</dbReference>
<accession>A0A072P3R7</accession>
<dbReference type="InterPro" id="IPR013149">
    <property type="entry name" value="ADH-like_C"/>
</dbReference>
<organism evidence="3 4">
    <name type="scientific">Exophiala aquamarina CBS 119918</name>
    <dbReference type="NCBI Taxonomy" id="1182545"/>
    <lineage>
        <taxon>Eukaryota</taxon>
        <taxon>Fungi</taxon>
        <taxon>Dikarya</taxon>
        <taxon>Ascomycota</taxon>
        <taxon>Pezizomycotina</taxon>
        <taxon>Eurotiomycetes</taxon>
        <taxon>Chaetothyriomycetidae</taxon>
        <taxon>Chaetothyriales</taxon>
        <taxon>Herpotrichiellaceae</taxon>
        <taxon>Exophiala</taxon>
    </lineage>
</organism>
<dbReference type="InterPro" id="IPR036291">
    <property type="entry name" value="NAD(P)-bd_dom_sf"/>
</dbReference>
<sequence length="352" mass="37909">MRGWIHTSRGPASEVLSLSDSLALPTTQAPNDVLVKVRHAALNPAGSIFMRLCPLWLRNKPCIPEMDFSGELVSVGTSESVPLLSKDRGLKPGLQVFGSIPVGLHLKGQGALGEYVVVDSECIVAAPQTLPLAEAAGLPIAGCTALSLLDGADLKNGQKVLINGAAGGIGSLIMQMARHALGPESHIVAVSSREKLALLKELGADEVLDRKSVPSVPQYLTERHSKQPFDVIIDAYGVQELYTNCASFLKADGMFVTVGIAFLEYSYGSMFVAVKDMLRNILVSAWGGHDRRRYVQVSSTSSLEGLERLKAMCEDQNMRVPIDSSWAFDDVVKVRLTSLLKSHKLTDYVPGL</sequence>
<dbReference type="InterPro" id="IPR011032">
    <property type="entry name" value="GroES-like_sf"/>
</dbReference>
<dbReference type="InterPro" id="IPR002364">
    <property type="entry name" value="Quin_OxRdtase/zeta-crystal_CS"/>
</dbReference>
<dbReference type="GO" id="GO:0008270">
    <property type="term" value="F:zinc ion binding"/>
    <property type="evidence" value="ECO:0007669"/>
    <property type="project" value="InterPro"/>
</dbReference>
<dbReference type="CDD" id="cd08267">
    <property type="entry name" value="MDR1"/>
    <property type="match status" value="1"/>
</dbReference>
<dbReference type="InterPro" id="IPR020843">
    <property type="entry name" value="ER"/>
</dbReference>
<dbReference type="InterPro" id="IPR050700">
    <property type="entry name" value="YIM1/Zinc_Alcohol_DH_Fams"/>
</dbReference>
<dbReference type="SUPFAM" id="SSF51735">
    <property type="entry name" value="NAD(P)-binding Rossmann-fold domains"/>
    <property type="match status" value="1"/>
</dbReference>
<dbReference type="GeneID" id="25284407"/>
<feature type="domain" description="Enoyl reductase (ER)" evidence="2">
    <location>
        <begin position="17"/>
        <end position="336"/>
    </location>
</feature>
<evidence type="ECO:0000256" key="1">
    <source>
        <dbReference type="ARBA" id="ARBA00023002"/>
    </source>
</evidence>
<gene>
    <name evidence="3" type="ORF">A1O9_09498</name>
</gene>
<dbReference type="Pfam" id="PF08240">
    <property type="entry name" value="ADH_N"/>
    <property type="match status" value="1"/>
</dbReference>
<dbReference type="PANTHER" id="PTHR11695">
    <property type="entry name" value="ALCOHOL DEHYDROGENASE RELATED"/>
    <property type="match status" value="1"/>
</dbReference>
<dbReference type="OrthoDB" id="3509362at2759"/>
<protein>
    <recommendedName>
        <fullName evidence="2">Enoyl reductase (ER) domain-containing protein</fullName>
    </recommendedName>
</protein>
<proteinExistence type="predicted"/>
<dbReference type="VEuPathDB" id="FungiDB:A1O9_09498"/>
<keyword evidence="4" id="KW-1185">Reference proteome</keyword>
<dbReference type="InterPro" id="IPR013154">
    <property type="entry name" value="ADH-like_N"/>
</dbReference>
<evidence type="ECO:0000313" key="3">
    <source>
        <dbReference type="EMBL" id="KEF54332.1"/>
    </source>
</evidence>
<dbReference type="SUPFAM" id="SSF50129">
    <property type="entry name" value="GroES-like"/>
    <property type="match status" value="1"/>
</dbReference>
<dbReference type="RefSeq" id="XP_013256922.1">
    <property type="nucleotide sequence ID" value="XM_013401468.1"/>
</dbReference>
<keyword evidence="1" id="KW-0560">Oxidoreductase</keyword>
<dbReference type="HOGENOM" id="CLU_026673_3_3_1"/>
<dbReference type="AlphaFoldDB" id="A0A072P3R7"/>
<dbReference type="PANTHER" id="PTHR11695:SF294">
    <property type="entry name" value="RETICULON-4-INTERACTING PROTEIN 1, MITOCHONDRIAL"/>
    <property type="match status" value="1"/>
</dbReference>
<dbReference type="EMBL" id="AMGV01000010">
    <property type="protein sequence ID" value="KEF54332.1"/>
    <property type="molecule type" value="Genomic_DNA"/>
</dbReference>
<evidence type="ECO:0000259" key="2">
    <source>
        <dbReference type="SMART" id="SM00829"/>
    </source>
</evidence>
<reference evidence="3 4" key="1">
    <citation type="submission" date="2013-03" db="EMBL/GenBank/DDBJ databases">
        <title>The Genome Sequence of Exophiala aquamarina CBS 119918.</title>
        <authorList>
            <consortium name="The Broad Institute Genomics Platform"/>
            <person name="Cuomo C."/>
            <person name="de Hoog S."/>
            <person name="Gorbushina A."/>
            <person name="Walker B."/>
            <person name="Young S.K."/>
            <person name="Zeng Q."/>
            <person name="Gargeya S."/>
            <person name="Fitzgerald M."/>
            <person name="Haas B."/>
            <person name="Abouelleil A."/>
            <person name="Allen A.W."/>
            <person name="Alvarado L."/>
            <person name="Arachchi H.M."/>
            <person name="Berlin A.M."/>
            <person name="Chapman S.B."/>
            <person name="Gainer-Dewar J."/>
            <person name="Goldberg J."/>
            <person name="Griggs A."/>
            <person name="Gujja S."/>
            <person name="Hansen M."/>
            <person name="Howarth C."/>
            <person name="Imamovic A."/>
            <person name="Ireland A."/>
            <person name="Larimer J."/>
            <person name="McCowan C."/>
            <person name="Murphy C."/>
            <person name="Pearson M."/>
            <person name="Poon T.W."/>
            <person name="Priest M."/>
            <person name="Roberts A."/>
            <person name="Saif S."/>
            <person name="Shea T."/>
            <person name="Sisk P."/>
            <person name="Sykes S."/>
            <person name="Wortman J."/>
            <person name="Nusbaum C."/>
            <person name="Birren B."/>
        </authorList>
    </citation>
    <scope>NUCLEOTIDE SEQUENCE [LARGE SCALE GENOMIC DNA]</scope>
    <source>
        <strain evidence="3 4">CBS 119918</strain>
    </source>
</reference>
<comment type="caution">
    <text evidence="3">The sequence shown here is derived from an EMBL/GenBank/DDBJ whole genome shotgun (WGS) entry which is preliminary data.</text>
</comment>